<dbReference type="EMBL" id="FMJD01000011">
    <property type="protein sequence ID" value="SCM78409.1"/>
    <property type="molecule type" value="Genomic_DNA"/>
</dbReference>
<gene>
    <name evidence="2" type="ORF">KL86PLE_70155</name>
</gene>
<evidence type="ECO:0000313" key="2">
    <source>
        <dbReference type="EMBL" id="SCM78409.1"/>
    </source>
</evidence>
<reference evidence="2" key="1">
    <citation type="submission" date="2016-08" db="EMBL/GenBank/DDBJ databases">
        <authorList>
            <person name="Seilhamer J.J."/>
        </authorList>
    </citation>
    <scope>NUCLEOTIDE SEQUENCE</scope>
    <source>
        <strain evidence="2">86</strain>
    </source>
</reference>
<feature type="region of interest" description="Disordered" evidence="1">
    <location>
        <begin position="28"/>
        <end position="52"/>
    </location>
</feature>
<accession>A0A212LLW9</accession>
<name>A0A212LLW9_9HYPH</name>
<evidence type="ECO:0000256" key="1">
    <source>
        <dbReference type="SAM" id="MobiDB-lite"/>
    </source>
</evidence>
<proteinExistence type="predicted"/>
<organism evidence="2">
    <name type="scientific">uncultured Pleomorphomonas sp</name>
    <dbReference type="NCBI Taxonomy" id="442121"/>
    <lineage>
        <taxon>Bacteria</taxon>
        <taxon>Pseudomonadati</taxon>
        <taxon>Pseudomonadota</taxon>
        <taxon>Alphaproteobacteria</taxon>
        <taxon>Hyphomicrobiales</taxon>
        <taxon>Pleomorphomonadaceae</taxon>
        <taxon>Pleomorphomonas</taxon>
        <taxon>environmental samples</taxon>
    </lineage>
</organism>
<protein>
    <submittedName>
        <fullName evidence="2">Uncharacterized protein</fullName>
    </submittedName>
</protein>
<dbReference type="AlphaFoldDB" id="A0A212LLW9"/>
<sequence length="75" mass="8591">MHDVFAMRLNTELSFEVKVVNPKYDLDERLNHPPESSQTFRTVRMRGKRGSTPDRLAFARGLTFGSFPTSHPLAQ</sequence>